<dbReference type="InterPro" id="IPR029058">
    <property type="entry name" value="AB_hydrolase_fold"/>
</dbReference>
<dbReference type="GO" id="GO:0046503">
    <property type="term" value="P:glycerolipid catabolic process"/>
    <property type="evidence" value="ECO:0007669"/>
    <property type="project" value="TreeGrafter"/>
</dbReference>
<comment type="caution">
    <text evidence="3">The sequence shown here is derived from an EMBL/GenBank/DDBJ whole genome shotgun (WGS) entry which is preliminary data.</text>
</comment>
<dbReference type="EMBL" id="RFFG01000050">
    <property type="protein sequence ID" value="RMI40736.1"/>
    <property type="molecule type" value="Genomic_DNA"/>
</dbReference>
<dbReference type="InterPro" id="IPR050471">
    <property type="entry name" value="AB_hydrolase"/>
</dbReference>
<dbReference type="OrthoDB" id="3210164at2"/>
<dbReference type="GO" id="GO:0004806">
    <property type="term" value="F:triacylglycerol lipase activity"/>
    <property type="evidence" value="ECO:0007669"/>
    <property type="project" value="TreeGrafter"/>
</dbReference>
<dbReference type="SUPFAM" id="SSF53474">
    <property type="entry name" value="alpha/beta-Hydrolases"/>
    <property type="match status" value="1"/>
</dbReference>
<dbReference type="Pfam" id="PF00561">
    <property type="entry name" value="Abhydrolase_1"/>
    <property type="match status" value="1"/>
</dbReference>
<dbReference type="PANTHER" id="PTHR43433:SF5">
    <property type="entry name" value="AB HYDROLASE-1 DOMAIN-CONTAINING PROTEIN"/>
    <property type="match status" value="1"/>
</dbReference>
<gene>
    <name evidence="3" type="ORF">EBO15_25460</name>
</gene>
<keyword evidence="3" id="KW-0378">Hydrolase</keyword>
<sequence length="310" mass="33690">MWGRVPRTYPAAEPPPRPAAGHDGKGGNVLRRTPVTGILGVPGAHLYYEVRGSGPALLVIATGNGDAAPFGFMADLLADRYTVITYDRRGFSRSPQHEEVPDERRVEVDVQDAEALLDHLADGPAHVLGTCSGGVTALALLAASPDRVRTLVSHEPPLTVLLPDADEWTAFYDELYDVYRTQGVDPAKELFKNTMGLGDTRPPKGAELPPDRLAEMLDRLRVNQVFWFEHELRTFTNHDLDVDALAAAADRLVLGGGTASREDVNYRPNAALAERLGLEVVDFPGGHLGYVTHPHEFAEVLAGVLRRPDA</sequence>
<feature type="region of interest" description="Disordered" evidence="1">
    <location>
        <begin position="1"/>
        <end position="31"/>
    </location>
</feature>
<evidence type="ECO:0000259" key="2">
    <source>
        <dbReference type="Pfam" id="PF00561"/>
    </source>
</evidence>
<dbReference type="Gene3D" id="3.40.50.1820">
    <property type="entry name" value="alpha/beta hydrolase"/>
    <property type="match status" value="1"/>
</dbReference>
<keyword evidence="4" id="KW-1185">Reference proteome</keyword>
<organism evidence="3 4">
    <name type="scientific">Actinomadura harenae</name>
    <dbReference type="NCBI Taxonomy" id="2483351"/>
    <lineage>
        <taxon>Bacteria</taxon>
        <taxon>Bacillati</taxon>
        <taxon>Actinomycetota</taxon>
        <taxon>Actinomycetes</taxon>
        <taxon>Streptosporangiales</taxon>
        <taxon>Thermomonosporaceae</taxon>
        <taxon>Actinomadura</taxon>
    </lineage>
</organism>
<evidence type="ECO:0000313" key="4">
    <source>
        <dbReference type="Proteomes" id="UP000282674"/>
    </source>
</evidence>
<dbReference type="InterPro" id="IPR000073">
    <property type="entry name" value="AB_hydrolase_1"/>
</dbReference>
<name>A0A3M2LUF2_9ACTN</name>
<reference evidence="3 4" key="1">
    <citation type="submission" date="2018-10" db="EMBL/GenBank/DDBJ databases">
        <title>Isolation from soil.</title>
        <authorList>
            <person name="Hu J."/>
        </authorList>
    </citation>
    <scope>NUCLEOTIDE SEQUENCE [LARGE SCALE GENOMIC DNA]</scope>
    <source>
        <strain evidence="3 4">NEAU-Ht49</strain>
    </source>
</reference>
<accession>A0A3M2LUF2</accession>
<dbReference type="Proteomes" id="UP000282674">
    <property type="component" value="Unassembled WGS sequence"/>
</dbReference>
<dbReference type="PANTHER" id="PTHR43433">
    <property type="entry name" value="HYDROLASE, ALPHA/BETA FOLD FAMILY PROTEIN"/>
    <property type="match status" value="1"/>
</dbReference>
<protein>
    <submittedName>
        <fullName evidence="3">Alpha/beta fold hydrolase</fullName>
    </submittedName>
</protein>
<proteinExistence type="predicted"/>
<evidence type="ECO:0000256" key="1">
    <source>
        <dbReference type="SAM" id="MobiDB-lite"/>
    </source>
</evidence>
<dbReference type="AlphaFoldDB" id="A0A3M2LUF2"/>
<evidence type="ECO:0000313" key="3">
    <source>
        <dbReference type="EMBL" id="RMI40736.1"/>
    </source>
</evidence>
<feature type="domain" description="AB hydrolase-1" evidence="2">
    <location>
        <begin position="56"/>
        <end position="293"/>
    </location>
</feature>